<comment type="caution">
    <text evidence="1">The sequence shown here is derived from an EMBL/GenBank/DDBJ whole genome shotgun (WGS) entry which is preliminary data.</text>
</comment>
<dbReference type="Proteomes" id="UP001501455">
    <property type="component" value="Unassembled WGS sequence"/>
</dbReference>
<sequence>MSHDAYDEGHRVRQRMRIAAAVAAGLTLSAGAVTPIAAGPAAAGTPARAAAPAAGSGATVRLITGDRVTVRTDVTGRRTASVTPGEGRRHLLFRTVEEDGHLTVLPSDAAGLVTAGRVDRGSST</sequence>
<proteinExistence type="predicted"/>
<protein>
    <recommendedName>
        <fullName evidence="3">DUF5666 domain-containing protein</fullName>
    </recommendedName>
</protein>
<evidence type="ECO:0000313" key="2">
    <source>
        <dbReference type="Proteomes" id="UP001501455"/>
    </source>
</evidence>
<evidence type="ECO:0000313" key="1">
    <source>
        <dbReference type="EMBL" id="GAA3504334.1"/>
    </source>
</evidence>
<reference evidence="2" key="1">
    <citation type="journal article" date="2019" name="Int. J. Syst. Evol. Microbiol.">
        <title>The Global Catalogue of Microorganisms (GCM) 10K type strain sequencing project: providing services to taxonomists for standard genome sequencing and annotation.</title>
        <authorList>
            <consortium name="The Broad Institute Genomics Platform"/>
            <consortium name="The Broad Institute Genome Sequencing Center for Infectious Disease"/>
            <person name="Wu L."/>
            <person name="Ma J."/>
        </authorList>
    </citation>
    <scope>NUCLEOTIDE SEQUENCE [LARGE SCALE GENOMIC DNA]</scope>
    <source>
        <strain evidence="2">JCM 4816</strain>
    </source>
</reference>
<organism evidence="1 2">
    <name type="scientific">Streptomyces prasinosporus</name>
    <dbReference type="NCBI Taxonomy" id="68256"/>
    <lineage>
        <taxon>Bacteria</taxon>
        <taxon>Bacillati</taxon>
        <taxon>Actinomycetota</taxon>
        <taxon>Actinomycetes</taxon>
        <taxon>Kitasatosporales</taxon>
        <taxon>Streptomycetaceae</taxon>
        <taxon>Streptomyces</taxon>
        <taxon>Streptomyces albogriseolus group</taxon>
    </lineage>
</organism>
<accession>A0ABP6UCR9</accession>
<dbReference type="EMBL" id="BAAAXF010000081">
    <property type="protein sequence ID" value="GAA3504334.1"/>
    <property type="molecule type" value="Genomic_DNA"/>
</dbReference>
<name>A0ABP6UCR9_9ACTN</name>
<keyword evidence="2" id="KW-1185">Reference proteome</keyword>
<evidence type="ECO:0008006" key="3">
    <source>
        <dbReference type="Google" id="ProtNLM"/>
    </source>
</evidence>
<gene>
    <name evidence="1" type="ORF">GCM10019016_114470</name>
</gene>
<dbReference type="RefSeq" id="WP_318296008.1">
    <property type="nucleotide sequence ID" value="NZ_BAAAXF010000081.1"/>
</dbReference>